<reference evidence="9" key="2">
    <citation type="submission" date="2019-09" db="UniProtKB">
        <authorList>
            <consortium name="WormBaseParasite"/>
        </authorList>
    </citation>
    <scope>IDENTIFICATION</scope>
</reference>
<dbReference type="Gene3D" id="3.40.50.300">
    <property type="entry name" value="P-loop containing nucleotide triphosphate hydrolases"/>
    <property type="match status" value="1"/>
</dbReference>
<dbReference type="Proteomes" id="UP000050761">
    <property type="component" value="Unassembled WGS sequence"/>
</dbReference>
<dbReference type="InterPro" id="IPR036640">
    <property type="entry name" value="ABC1_TM_sf"/>
</dbReference>
<proteinExistence type="predicted"/>
<feature type="transmembrane region" description="Helical" evidence="5">
    <location>
        <begin position="128"/>
        <end position="152"/>
    </location>
</feature>
<dbReference type="SUPFAM" id="SSF90123">
    <property type="entry name" value="ABC transporter transmembrane region"/>
    <property type="match status" value="1"/>
</dbReference>
<dbReference type="PANTHER" id="PTHR43394:SF1">
    <property type="entry name" value="ATP-BINDING CASSETTE SUB-FAMILY B MEMBER 10, MITOCHONDRIAL"/>
    <property type="match status" value="1"/>
</dbReference>
<evidence type="ECO:0000256" key="4">
    <source>
        <dbReference type="ARBA" id="ARBA00023136"/>
    </source>
</evidence>
<keyword evidence="3 5" id="KW-1133">Transmembrane helix</keyword>
<feature type="transmembrane region" description="Helical" evidence="5">
    <location>
        <begin position="172"/>
        <end position="193"/>
    </location>
</feature>
<gene>
    <name evidence="7" type="ORF">HPBE_LOCUS26906</name>
</gene>
<dbReference type="OrthoDB" id="5862782at2759"/>
<dbReference type="Gene3D" id="1.20.1560.10">
    <property type="entry name" value="ABC transporter type 1, transmembrane domain"/>
    <property type="match status" value="1"/>
</dbReference>
<feature type="domain" description="ABC transmembrane type-1" evidence="6">
    <location>
        <begin position="130"/>
        <end position="215"/>
    </location>
</feature>
<organism evidence="8 9">
    <name type="scientific">Heligmosomoides polygyrus</name>
    <name type="common">Parasitic roundworm</name>
    <dbReference type="NCBI Taxonomy" id="6339"/>
    <lineage>
        <taxon>Eukaryota</taxon>
        <taxon>Metazoa</taxon>
        <taxon>Ecdysozoa</taxon>
        <taxon>Nematoda</taxon>
        <taxon>Chromadorea</taxon>
        <taxon>Rhabditida</taxon>
        <taxon>Rhabditina</taxon>
        <taxon>Rhabditomorpha</taxon>
        <taxon>Strongyloidea</taxon>
        <taxon>Heligmosomidae</taxon>
        <taxon>Heligmosomoides</taxon>
    </lineage>
</organism>
<sequence>AQSGRTTISIAHRLSTVKHVDHIYVFDNGRIVEHGKHDKLMEKDGLYSELVRAQEIEKLERNESEDEMEFTSFGAKTQYRESQMEKMSKRLSRAISQPSEAEEVKEEKVKGASILDIIKYAREEWCSLSVALALAMVRGMTFPVFSIIYGRMFKTLTSGSNAEKLHGATMNAVWFSLLGISSGITTFISGFLFGRSGETFTKRLRLSLFTNIVKQVRFETTVGFRS</sequence>
<evidence type="ECO:0000259" key="6">
    <source>
        <dbReference type="PROSITE" id="PS50929"/>
    </source>
</evidence>
<dbReference type="WBParaSite" id="HPBE_0002690701-mRNA-1">
    <property type="protein sequence ID" value="HPBE_0002690701-mRNA-1"/>
    <property type="gene ID" value="HPBE_0002690701"/>
</dbReference>
<name>A0A183GW37_HELPZ</name>
<keyword evidence="2 5" id="KW-0812">Transmembrane</keyword>
<accession>A0A3P8F217</accession>
<dbReference type="GO" id="GO:0016020">
    <property type="term" value="C:membrane"/>
    <property type="evidence" value="ECO:0007669"/>
    <property type="project" value="UniProtKB-SubCell"/>
</dbReference>
<evidence type="ECO:0000313" key="9">
    <source>
        <dbReference type="WBParaSite" id="HPBE_0002690701-mRNA-1"/>
    </source>
</evidence>
<evidence type="ECO:0000313" key="7">
    <source>
        <dbReference type="EMBL" id="VDP59950.1"/>
    </source>
</evidence>
<dbReference type="AlphaFoldDB" id="A0A183GW37"/>
<dbReference type="InterPro" id="IPR039421">
    <property type="entry name" value="Type_1_exporter"/>
</dbReference>
<evidence type="ECO:0000256" key="1">
    <source>
        <dbReference type="ARBA" id="ARBA00004141"/>
    </source>
</evidence>
<reference evidence="7 8" key="1">
    <citation type="submission" date="2018-11" db="EMBL/GenBank/DDBJ databases">
        <authorList>
            <consortium name="Pathogen Informatics"/>
        </authorList>
    </citation>
    <scope>NUCLEOTIDE SEQUENCE [LARGE SCALE GENOMIC DNA]</scope>
</reference>
<dbReference type="Pfam" id="PF00664">
    <property type="entry name" value="ABC_membrane"/>
    <property type="match status" value="1"/>
</dbReference>
<dbReference type="SUPFAM" id="SSF52540">
    <property type="entry name" value="P-loop containing nucleoside triphosphate hydrolases"/>
    <property type="match status" value="1"/>
</dbReference>
<dbReference type="GO" id="GO:0015421">
    <property type="term" value="F:ABC-type oligopeptide transporter activity"/>
    <property type="evidence" value="ECO:0007669"/>
    <property type="project" value="TreeGrafter"/>
</dbReference>
<evidence type="ECO:0000313" key="8">
    <source>
        <dbReference type="Proteomes" id="UP000050761"/>
    </source>
</evidence>
<keyword evidence="8" id="KW-1185">Reference proteome</keyword>
<dbReference type="InterPro" id="IPR027417">
    <property type="entry name" value="P-loop_NTPase"/>
</dbReference>
<dbReference type="EMBL" id="UZAH01041242">
    <property type="protein sequence ID" value="VDP59950.1"/>
    <property type="molecule type" value="Genomic_DNA"/>
</dbReference>
<protein>
    <submittedName>
        <fullName evidence="9">ABC transmembrane type-1 domain-containing protein</fullName>
    </submittedName>
</protein>
<comment type="subcellular location">
    <subcellularLocation>
        <location evidence="1">Membrane</location>
        <topology evidence="1">Multi-pass membrane protein</topology>
    </subcellularLocation>
</comment>
<evidence type="ECO:0000256" key="5">
    <source>
        <dbReference type="SAM" id="Phobius"/>
    </source>
</evidence>
<dbReference type="InterPro" id="IPR011527">
    <property type="entry name" value="ABC1_TM_dom"/>
</dbReference>
<evidence type="ECO:0000256" key="2">
    <source>
        <dbReference type="ARBA" id="ARBA00022692"/>
    </source>
</evidence>
<evidence type="ECO:0000256" key="3">
    <source>
        <dbReference type="ARBA" id="ARBA00022989"/>
    </source>
</evidence>
<keyword evidence="4 5" id="KW-0472">Membrane</keyword>
<dbReference type="PANTHER" id="PTHR43394">
    <property type="entry name" value="ATP-DEPENDENT PERMEASE MDL1, MITOCHONDRIAL"/>
    <property type="match status" value="1"/>
</dbReference>
<dbReference type="PROSITE" id="PS50929">
    <property type="entry name" value="ABC_TM1F"/>
    <property type="match status" value="1"/>
</dbReference>
<dbReference type="GO" id="GO:0005524">
    <property type="term" value="F:ATP binding"/>
    <property type="evidence" value="ECO:0007669"/>
    <property type="project" value="InterPro"/>
</dbReference>
<accession>A0A183GW37</accession>